<reference evidence="1" key="2">
    <citation type="journal article" date="2015" name="Data Brief">
        <title>Shoot transcriptome of the giant reed, Arundo donax.</title>
        <authorList>
            <person name="Barrero R.A."/>
            <person name="Guerrero F.D."/>
            <person name="Moolhuijzen P."/>
            <person name="Goolsby J.A."/>
            <person name="Tidwell J."/>
            <person name="Bellgard S.E."/>
            <person name="Bellgard M.I."/>
        </authorList>
    </citation>
    <scope>NUCLEOTIDE SEQUENCE</scope>
    <source>
        <tissue evidence="1">Shoot tissue taken approximately 20 cm above the soil surface</tissue>
    </source>
</reference>
<name>A0A0A8YV33_ARUDO</name>
<accession>A0A0A8YV33</accession>
<proteinExistence type="predicted"/>
<reference evidence="1" key="1">
    <citation type="submission" date="2014-09" db="EMBL/GenBank/DDBJ databases">
        <authorList>
            <person name="Magalhaes I.L.F."/>
            <person name="Oliveira U."/>
            <person name="Santos F.R."/>
            <person name="Vidigal T.H.D.A."/>
            <person name="Brescovit A.D."/>
            <person name="Santos A.J."/>
        </authorList>
    </citation>
    <scope>NUCLEOTIDE SEQUENCE</scope>
    <source>
        <tissue evidence="1">Shoot tissue taken approximately 20 cm above the soil surface</tissue>
    </source>
</reference>
<organism evidence="1">
    <name type="scientific">Arundo donax</name>
    <name type="common">Giant reed</name>
    <name type="synonym">Donax arundinaceus</name>
    <dbReference type="NCBI Taxonomy" id="35708"/>
    <lineage>
        <taxon>Eukaryota</taxon>
        <taxon>Viridiplantae</taxon>
        <taxon>Streptophyta</taxon>
        <taxon>Embryophyta</taxon>
        <taxon>Tracheophyta</taxon>
        <taxon>Spermatophyta</taxon>
        <taxon>Magnoliopsida</taxon>
        <taxon>Liliopsida</taxon>
        <taxon>Poales</taxon>
        <taxon>Poaceae</taxon>
        <taxon>PACMAD clade</taxon>
        <taxon>Arundinoideae</taxon>
        <taxon>Arundineae</taxon>
        <taxon>Arundo</taxon>
    </lineage>
</organism>
<dbReference type="AlphaFoldDB" id="A0A0A8YV33"/>
<sequence>MLYMFYAPVLADAHKCLFISSKSFNLVVSKWLTLNNAKISSIFLDSRPVSLF</sequence>
<dbReference type="EMBL" id="GBRH01271443">
    <property type="protein sequence ID" value="JAD26452.1"/>
    <property type="molecule type" value="Transcribed_RNA"/>
</dbReference>
<protein>
    <submittedName>
        <fullName evidence="1">Uncharacterized protein</fullName>
    </submittedName>
</protein>
<evidence type="ECO:0000313" key="1">
    <source>
        <dbReference type="EMBL" id="JAD26452.1"/>
    </source>
</evidence>